<feature type="compositionally biased region" description="Basic and acidic residues" evidence="16">
    <location>
        <begin position="575"/>
        <end position="597"/>
    </location>
</feature>
<evidence type="ECO:0000256" key="4">
    <source>
        <dbReference type="ARBA" id="ARBA00005283"/>
    </source>
</evidence>
<evidence type="ECO:0000259" key="17">
    <source>
        <dbReference type="SMART" id="SM00484"/>
    </source>
</evidence>
<dbReference type="Pfam" id="PF00752">
    <property type="entry name" value="XPG_N"/>
    <property type="match status" value="1"/>
</dbReference>
<dbReference type="Gene3D" id="3.40.50.1010">
    <property type="entry name" value="5'-nuclease"/>
    <property type="match status" value="2"/>
</dbReference>
<keyword evidence="10" id="KW-0378">Hydrolase</keyword>
<dbReference type="InterPro" id="IPR029060">
    <property type="entry name" value="PIN-like_dom_sf"/>
</dbReference>
<keyword evidence="8" id="KW-0255">Endonuclease</keyword>
<dbReference type="GO" id="GO:0006289">
    <property type="term" value="P:nucleotide-excision repair"/>
    <property type="evidence" value="ECO:0007669"/>
    <property type="project" value="InterPro"/>
</dbReference>
<organism evidence="19">
    <name type="scientific">Tetraodon nigroviridis</name>
    <name type="common">Spotted green pufferfish</name>
    <name type="synonym">Chelonodon nigroviridis</name>
    <dbReference type="NCBI Taxonomy" id="99883"/>
    <lineage>
        <taxon>Eukaryota</taxon>
        <taxon>Metazoa</taxon>
        <taxon>Chordata</taxon>
        <taxon>Craniata</taxon>
        <taxon>Vertebrata</taxon>
        <taxon>Euteleostomi</taxon>
        <taxon>Actinopterygii</taxon>
        <taxon>Neopterygii</taxon>
        <taxon>Teleostei</taxon>
        <taxon>Neoteleostei</taxon>
        <taxon>Acanthomorphata</taxon>
        <taxon>Eupercaria</taxon>
        <taxon>Tetraodontiformes</taxon>
        <taxon>Tetradontoidea</taxon>
        <taxon>Tetraodontidae</taxon>
        <taxon>Tetraodon</taxon>
    </lineage>
</organism>
<evidence type="ECO:0000256" key="7">
    <source>
        <dbReference type="ARBA" id="ARBA00022723"/>
    </source>
</evidence>
<dbReference type="InterPro" id="IPR006086">
    <property type="entry name" value="XPG-I_dom"/>
</dbReference>
<keyword evidence="7" id="KW-0479">Metal-binding</keyword>
<feature type="region of interest" description="Disordered" evidence="16">
    <location>
        <begin position="151"/>
        <end position="170"/>
    </location>
</feature>
<feature type="compositionally biased region" description="Acidic residues" evidence="16">
    <location>
        <begin position="552"/>
        <end position="572"/>
    </location>
</feature>
<dbReference type="PANTHER" id="PTHR16171:SF11">
    <property type="entry name" value="DNA EXCISION REPAIR PROTEIN ERCC-5"/>
    <property type="match status" value="1"/>
</dbReference>
<accession>Q4SHZ0</accession>
<feature type="region of interest" description="Disordered" evidence="16">
    <location>
        <begin position="258"/>
        <end position="280"/>
    </location>
</feature>
<feature type="region of interest" description="Disordered" evidence="16">
    <location>
        <begin position="297"/>
        <end position="630"/>
    </location>
</feature>
<dbReference type="GO" id="GO:0046872">
    <property type="term" value="F:metal ion binding"/>
    <property type="evidence" value="ECO:0007669"/>
    <property type="project" value="UniProtKB-KW"/>
</dbReference>
<keyword evidence="9" id="KW-0227">DNA damage</keyword>
<dbReference type="GO" id="GO:0004520">
    <property type="term" value="F:DNA endonuclease activity"/>
    <property type="evidence" value="ECO:0007669"/>
    <property type="project" value="TreeGrafter"/>
</dbReference>
<dbReference type="InterPro" id="IPR006084">
    <property type="entry name" value="XPG/Rad2"/>
</dbReference>
<evidence type="ECO:0000259" key="18">
    <source>
        <dbReference type="SMART" id="SM00485"/>
    </source>
</evidence>
<dbReference type="GO" id="GO:0005694">
    <property type="term" value="C:chromosome"/>
    <property type="evidence" value="ECO:0007669"/>
    <property type="project" value="UniProtKB-SubCell"/>
</dbReference>
<dbReference type="FunFam" id="3.40.50.1010:FF:000022">
    <property type="entry name" value="DNA repair protein complementing XP-G cells homolog"/>
    <property type="match status" value="1"/>
</dbReference>
<dbReference type="CDD" id="cd09868">
    <property type="entry name" value="PIN_XPG_RAD2"/>
    <property type="match status" value="2"/>
</dbReference>
<evidence type="ECO:0000256" key="6">
    <source>
        <dbReference type="ARBA" id="ARBA00022722"/>
    </source>
</evidence>
<evidence type="ECO:0000256" key="14">
    <source>
        <dbReference type="ARBA" id="ARBA00023242"/>
    </source>
</evidence>
<dbReference type="InterPro" id="IPR006085">
    <property type="entry name" value="XPG_DNA_repair_N"/>
</dbReference>
<dbReference type="PRINTS" id="PR00853">
    <property type="entry name" value="XPGRADSUPER"/>
</dbReference>
<evidence type="ECO:0000256" key="11">
    <source>
        <dbReference type="ARBA" id="ARBA00022842"/>
    </source>
</evidence>
<dbReference type="OrthoDB" id="31113at2759"/>
<comment type="similarity">
    <text evidence="4">Belongs to the XPG/RAD2 endonuclease family. XPG subfamily.</text>
</comment>
<dbReference type="PRINTS" id="PR00066">
    <property type="entry name" value="XRODRMPGMNTG"/>
</dbReference>
<name>Q4SHZ0_TETNG</name>
<evidence type="ECO:0000256" key="15">
    <source>
        <dbReference type="SAM" id="Coils"/>
    </source>
</evidence>
<evidence type="ECO:0000256" key="10">
    <source>
        <dbReference type="ARBA" id="ARBA00022801"/>
    </source>
</evidence>
<reference evidence="19" key="2">
    <citation type="submission" date="2004-02" db="EMBL/GenBank/DDBJ databases">
        <authorList>
            <consortium name="Genoscope"/>
            <consortium name="Whitehead Institute Centre for Genome Research"/>
        </authorList>
    </citation>
    <scope>NUCLEOTIDE SEQUENCE</scope>
</reference>
<keyword evidence="14" id="KW-0539">Nucleus</keyword>
<evidence type="ECO:0000256" key="9">
    <source>
        <dbReference type="ARBA" id="ARBA00022763"/>
    </source>
</evidence>
<dbReference type="PROSITE" id="PS00841">
    <property type="entry name" value="XPG_1"/>
    <property type="match status" value="1"/>
</dbReference>
<dbReference type="SMART" id="SM00484">
    <property type="entry name" value="XPGI"/>
    <property type="match status" value="1"/>
</dbReference>
<comment type="subcellular location">
    <subcellularLocation>
        <location evidence="3">Chromosome</location>
    </subcellularLocation>
    <subcellularLocation>
        <location evidence="2">Nucleus</location>
    </subcellularLocation>
</comment>
<keyword evidence="11" id="KW-0460">Magnesium</keyword>
<dbReference type="Pfam" id="PF00867">
    <property type="entry name" value="XPG_I"/>
    <property type="match status" value="1"/>
</dbReference>
<dbReference type="FunFam" id="3.40.50.1010:FF:000023">
    <property type="entry name" value="DNA repair protein complementing XP-G cells"/>
    <property type="match status" value="1"/>
</dbReference>
<dbReference type="InterPro" id="IPR019974">
    <property type="entry name" value="XPG_CS"/>
</dbReference>
<dbReference type="InterPro" id="IPR008918">
    <property type="entry name" value="HhH2"/>
</dbReference>
<dbReference type="EMBL" id="CAAE01014581">
    <property type="protein sequence ID" value="CAF99742.1"/>
    <property type="molecule type" value="Genomic_DNA"/>
</dbReference>
<feature type="non-terminal residue" evidence="19">
    <location>
        <position position="866"/>
    </location>
</feature>
<evidence type="ECO:0000256" key="2">
    <source>
        <dbReference type="ARBA" id="ARBA00004123"/>
    </source>
</evidence>
<feature type="compositionally biased region" description="Basic and acidic residues" evidence="16">
    <location>
        <begin position="486"/>
        <end position="505"/>
    </location>
</feature>
<dbReference type="KEGG" id="tng:GSTEN00017924G001"/>
<feature type="compositionally biased region" description="Acidic residues" evidence="16">
    <location>
        <begin position="161"/>
        <end position="170"/>
    </location>
</feature>
<dbReference type="PANTHER" id="PTHR16171">
    <property type="entry name" value="DNA REPAIR PROTEIN COMPLEMENTING XP-G CELLS-RELATED"/>
    <property type="match status" value="1"/>
</dbReference>
<dbReference type="SUPFAM" id="SSF88723">
    <property type="entry name" value="PIN domain-like"/>
    <property type="match status" value="1"/>
</dbReference>
<proteinExistence type="inferred from homology"/>
<dbReference type="GO" id="GO:0003697">
    <property type="term" value="F:single-stranded DNA binding"/>
    <property type="evidence" value="ECO:0007669"/>
    <property type="project" value="InterPro"/>
</dbReference>
<sequence>MGVHGLWRLLESTGKPINPETLEGKILAVDISIWLNQAVKGVRDREGNSVQNAHLLTLFHRICKLLFFRIRPVFVFDGEAPLLKKQTLALRRQRKEELSRESKQTNEKLLRTFLKRQALKAALGDQSKEPIPSLSSVTRHEVDDMYVLPALPAADEKNESSSEEEDKEWDEMVDNYRTCQGELYEEPNSVDINSEEFAALPPEMKHEILKDMKEFSKRRRTMYQKPPERSGDFSQYQLAGLLQRNLLNQRLEKVEKEMCERSAGSAPQVYQQDGGKSHSVESNRLVSEDNSHYILIKAAGRPEPLWRPTAEEEEEEDNEPGPSSDVPERSVSQPVRESPRPASPRTLKAIQAAMADSSDKEEEEPIGKGGGASPRTLLAIQQALAEEEDHFLEPAVVSSDSPPETQMSRDGPAPRAVLSSSDEEAESDPGKSGPQDSLNLNRSKTNPSSHMKDGLLASSSEDEVEEVIGRRSGDLQQLRATPEGGVESKDGSDRGQLSEDTRQGRMEQQPEPQGKVSLSGPTRAQPQDADAVTLERRSPTGAPGKTAGNSEASEESDSEESFIEVSDEEFTQEEVQPKMEEKGTPDAVQEVERRSEDTPEEAPASLIPTEEEEEDKKSPAEDEGLREGTVNQWERFDAEELEALESSLQAEQNSLKELQQQQERMASTVTGQMYLESQELLRLFGVPFLIAPMEAEAQCAALDRADHTHGTITDDSDVWLFGGRHVYKNFFSQNKYVEYFQYSDLQNALGLDRTKLINLAYLLGSDYTEGVAGVGYVTGMEVLNEFTGPGLEPLVQFSKWWSEAQEKKRLVADPGDTKVKKKLRELKLHPGFPNPAVAQAYLQPCVDQSDSGFSWGPPQVDMIKEY</sequence>
<evidence type="ECO:0000256" key="5">
    <source>
        <dbReference type="ARBA" id="ARBA00022454"/>
    </source>
</evidence>
<dbReference type="FunFam" id="1.10.150.20:FF:000037">
    <property type="entry name" value="DNA repair protein complementing XP-G cells homolog"/>
    <property type="match status" value="1"/>
</dbReference>
<keyword evidence="13" id="KW-0234">DNA repair</keyword>
<evidence type="ECO:0000256" key="13">
    <source>
        <dbReference type="ARBA" id="ARBA00023204"/>
    </source>
</evidence>
<dbReference type="PROSITE" id="PS00842">
    <property type="entry name" value="XPG_2"/>
    <property type="match status" value="1"/>
</dbReference>
<evidence type="ECO:0000313" key="19">
    <source>
        <dbReference type="EMBL" id="CAF99742.1"/>
    </source>
</evidence>
<dbReference type="AlphaFoldDB" id="Q4SHZ0"/>
<evidence type="ECO:0000256" key="16">
    <source>
        <dbReference type="SAM" id="MobiDB-lite"/>
    </source>
</evidence>
<keyword evidence="12" id="KW-0238">DNA-binding</keyword>
<keyword evidence="5" id="KW-0158">Chromosome</keyword>
<dbReference type="SMART" id="SM00485">
    <property type="entry name" value="XPGN"/>
    <property type="match status" value="1"/>
</dbReference>
<feature type="coiled-coil region" evidence="15">
    <location>
        <begin position="638"/>
        <end position="668"/>
    </location>
</feature>
<feature type="domain" description="XPG-I" evidence="17">
    <location>
        <begin position="682"/>
        <end position="751"/>
    </location>
</feature>
<dbReference type="Gene3D" id="1.10.150.20">
    <property type="entry name" value="5' to 3' exonuclease, C-terminal subdomain"/>
    <property type="match status" value="1"/>
</dbReference>
<keyword evidence="15" id="KW-0175">Coiled coil</keyword>
<dbReference type="SUPFAM" id="SSF47807">
    <property type="entry name" value="5' to 3' exonuclease, C-terminal subdomain"/>
    <property type="match status" value="1"/>
</dbReference>
<dbReference type="CDD" id="cd09904">
    <property type="entry name" value="H3TH_XPG"/>
    <property type="match status" value="1"/>
</dbReference>
<dbReference type="GO" id="GO:0016788">
    <property type="term" value="F:hydrolase activity, acting on ester bonds"/>
    <property type="evidence" value="ECO:0007669"/>
    <property type="project" value="InterPro"/>
</dbReference>
<evidence type="ECO:0000256" key="1">
    <source>
        <dbReference type="ARBA" id="ARBA00001946"/>
    </source>
</evidence>
<keyword evidence="6" id="KW-0540">Nuclease</keyword>
<feature type="compositionally biased region" description="Polar residues" evidence="16">
    <location>
        <begin position="434"/>
        <end position="449"/>
    </location>
</feature>
<comment type="cofactor">
    <cofactor evidence="1">
        <name>Mg(2+)</name>
        <dbReference type="ChEBI" id="CHEBI:18420"/>
    </cofactor>
</comment>
<protein>
    <submittedName>
        <fullName evidence="19">Chromosome 5 SCAF14581, whole genome shotgun sequence</fullName>
    </submittedName>
</protein>
<dbReference type="InterPro" id="IPR001044">
    <property type="entry name" value="XPG/Rad2_eukaryotes"/>
</dbReference>
<evidence type="ECO:0000256" key="12">
    <source>
        <dbReference type="ARBA" id="ARBA00023125"/>
    </source>
</evidence>
<gene>
    <name evidence="19" type="ORF">GSTENG00017924001</name>
</gene>
<feature type="compositionally biased region" description="Polar residues" evidence="16">
    <location>
        <begin position="398"/>
        <end position="408"/>
    </location>
</feature>
<dbReference type="GO" id="GO:0009411">
    <property type="term" value="P:response to UV"/>
    <property type="evidence" value="ECO:0007669"/>
    <property type="project" value="UniProtKB-ARBA"/>
</dbReference>
<dbReference type="InterPro" id="IPR036279">
    <property type="entry name" value="5-3_exonuclease_C_sf"/>
</dbReference>
<evidence type="ECO:0000256" key="8">
    <source>
        <dbReference type="ARBA" id="ARBA00022759"/>
    </source>
</evidence>
<feature type="compositionally biased region" description="Basic and acidic residues" evidence="16">
    <location>
        <begin position="615"/>
        <end position="626"/>
    </location>
</feature>
<dbReference type="SMART" id="SM00279">
    <property type="entry name" value="HhH2"/>
    <property type="match status" value="1"/>
</dbReference>
<feature type="domain" description="XPG N-terminal" evidence="18">
    <location>
        <begin position="1"/>
        <end position="98"/>
    </location>
</feature>
<dbReference type="GO" id="GO:0005634">
    <property type="term" value="C:nucleus"/>
    <property type="evidence" value="ECO:0007669"/>
    <property type="project" value="UniProtKB-SubCell"/>
</dbReference>
<reference evidence="19" key="1">
    <citation type="journal article" date="2004" name="Nature">
        <title>Genome duplication in the teleost fish Tetraodon nigroviridis reveals the early vertebrate proto-karyotype.</title>
        <authorList>
            <person name="Jaillon O."/>
            <person name="Aury J.-M."/>
            <person name="Brunet F."/>
            <person name="Petit J.-L."/>
            <person name="Stange-Thomann N."/>
            <person name="Mauceli E."/>
            <person name="Bouneau L."/>
            <person name="Fischer C."/>
            <person name="Ozouf-Costaz C."/>
            <person name="Bernot A."/>
            <person name="Nicaud S."/>
            <person name="Jaffe D."/>
            <person name="Fisher S."/>
            <person name="Lutfalla G."/>
            <person name="Dossat C."/>
            <person name="Segurens B."/>
            <person name="Dasilva C."/>
            <person name="Salanoubat M."/>
            <person name="Levy M."/>
            <person name="Boudet N."/>
            <person name="Castellano S."/>
            <person name="Anthouard V."/>
            <person name="Jubin C."/>
            <person name="Castelli V."/>
            <person name="Katinka M."/>
            <person name="Vacherie B."/>
            <person name="Biemont C."/>
            <person name="Skalli Z."/>
            <person name="Cattolico L."/>
            <person name="Poulain J."/>
            <person name="De Berardinis V."/>
            <person name="Cruaud C."/>
            <person name="Duprat S."/>
            <person name="Brottier P."/>
            <person name="Coutanceau J.-P."/>
            <person name="Gouzy J."/>
            <person name="Parra G."/>
            <person name="Lardier G."/>
            <person name="Chapple C."/>
            <person name="McKernan K.J."/>
            <person name="McEwan P."/>
            <person name="Bosak S."/>
            <person name="Kellis M."/>
            <person name="Volff J.-N."/>
            <person name="Guigo R."/>
            <person name="Zody M.C."/>
            <person name="Mesirov J."/>
            <person name="Lindblad-Toh K."/>
            <person name="Birren B."/>
            <person name="Nusbaum C."/>
            <person name="Kahn D."/>
            <person name="Robinson-Rechavi M."/>
            <person name="Laudet V."/>
            <person name="Schachter V."/>
            <person name="Quetier F."/>
            <person name="Saurin W."/>
            <person name="Scarpelli C."/>
            <person name="Wincker P."/>
            <person name="Lander E.S."/>
            <person name="Weissenbach J."/>
            <person name="Roest Crollius H."/>
        </authorList>
    </citation>
    <scope>NUCLEOTIDE SEQUENCE [LARGE SCALE GENOMIC DNA]</scope>
</reference>
<evidence type="ECO:0000256" key="3">
    <source>
        <dbReference type="ARBA" id="ARBA00004286"/>
    </source>
</evidence>